<reference evidence="2" key="1">
    <citation type="journal article" date="2014" name="Int. J. Syst. Evol. Microbiol.">
        <title>Complete genome sequence of Corynebacterium casei LMG S-19264T (=DSM 44701T), isolated from a smear-ripened cheese.</title>
        <authorList>
            <consortium name="US DOE Joint Genome Institute (JGI-PGF)"/>
            <person name="Walter F."/>
            <person name="Albersmeier A."/>
            <person name="Kalinowski J."/>
            <person name="Ruckert C."/>
        </authorList>
    </citation>
    <scope>NUCLEOTIDE SEQUENCE</scope>
    <source>
        <strain evidence="2">JCM 14265</strain>
    </source>
</reference>
<reference evidence="2" key="2">
    <citation type="submission" date="2023-12" db="EMBL/GenBank/DDBJ databases">
        <authorList>
            <person name="Sun Q."/>
            <person name="Inoue M."/>
        </authorList>
    </citation>
    <scope>NUCLEOTIDE SEQUENCE</scope>
    <source>
        <strain evidence="2">JCM 14265</strain>
    </source>
</reference>
<dbReference type="RefSeq" id="WP_343780596.1">
    <property type="nucleotide sequence ID" value="NZ_BAAADQ010000016.1"/>
</dbReference>
<dbReference type="Pfam" id="PF04307">
    <property type="entry name" value="YdjM"/>
    <property type="match status" value="1"/>
</dbReference>
<evidence type="ECO:0000313" key="2">
    <source>
        <dbReference type="EMBL" id="GAA0553884.1"/>
    </source>
</evidence>
<keyword evidence="2" id="KW-0378">Hydrolase</keyword>
<evidence type="ECO:0000313" key="3">
    <source>
        <dbReference type="EMBL" id="MEZ3167712.1"/>
    </source>
</evidence>
<gene>
    <name evidence="3" type="ORF">ABNG02_10305</name>
    <name evidence="2" type="ORF">GCM10008994_31090</name>
</gene>
<organism evidence="2 4">
    <name type="scientific">Halorubrum ejinorense</name>
    <dbReference type="NCBI Taxonomy" id="425309"/>
    <lineage>
        <taxon>Archaea</taxon>
        <taxon>Methanobacteriati</taxon>
        <taxon>Methanobacteriota</taxon>
        <taxon>Stenosarchaea group</taxon>
        <taxon>Halobacteria</taxon>
        <taxon>Halobacteriales</taxon>
        <taxon>Haloferacaceae</taxon>
        <taxon>Halorubrum</taxon>
    </lineage>
</organism>
<feature type="transmembrane region" description="Helical" evidence="1">
    <location>
        <begin position="124"/>
        <end position="143"/>
    </location>
</feature>
<keyword evidence="5" id="KW-1185">Reference proteome</keyword>
<reference evidence="3 5" key="3">
    <citation type="submission" date="2024-06" db="EMBL/GenBank/DDBJ databases">
        <title>Halorubrum miltondacostae sp. nov., a potential PHA producer isolated from an inland solar saltern in Rio Maior, Portugal.</title>
        <authorList>
            <person name="Albuquerque L."/>
            <person name="Viver T."/>
            <person name="Barroso C."/>
            <person name="Claudino R."/>
            <person name="Galvan M."/>
            <person name="Simoes G."/>
            <person name="Lobo Da Cunha A."/>
            <person name="Egas C."/>
        </authorList>
    </citation>
    <scope>NUCLEOTIDE SEQUENCE [LARGE SCALE GENOMIC DNA]</scope>
    <source>
        <strain evidence="3 5">DSM 18646</strain>
    </source>
</reference>
<feature type="transmembrane region" description="Helical" evidence="1">
    <location>
        <begin position="65"/>
        <end position="84"/>
    </location>
</feature>
<evidence type="ECO:0000313" key="5">
    <source>
        <dbReference type="Proteomes" id="UP001567571"/>
    </source>
</evidence>
<dbReference type="InterPro" id="IPR007404">
    <property type="entry name" value="YdjM-like"/>
</dbReference>
<comment type="caution">
    <text evidence="2">The sequence shown here is derived from an EMBL/GenBank/DDBJ whole genome shotgun (WGS) entry which is preliminary data.</text>
</comment>
<evidence type="ECO:0000313" key="4">
    <source>
        <dbReference type="Proteomes" id="UP001501425"/>
    </source>
</evidence>
<keyword evidence="1" id="KW-0472">Membrane</keyword>
<accession>A0AAV3SVX8</accession>
<dbReference type="AlphaFoldDB" id="A0AAV3SVX8"/>
<dbReference type="Proteomes" id="UP001567571">
    <property type="component" value="Unassembled WGS sequence"/>
</dbReference>
<proteinExistence type="predicted"/>
<protein>
    <submittedName>
        <fullName evidence="2">Metal-dependent hydrolase</fullName>
    </submittedName>
</protein>
<evidence type="ECO:0000256" key="1">
    <source>
        <dbReference type="SAM" id="Phobius"/>
    </source>
</evidence>
<sequence length="170" mass="18192">MNKRGHVLNGLLLSLGLGFVLEPGLNAATAEMIAQITVPVVLGALFPDVDTAFGRHRKTLHSLPVLAVFIAYPIVFGNLQYVWIGVLTHYLLDVVGSRRGIALFHPLSDREYGMPTGVTTSSKYADLVTVVITAVEIAAFWAINKYVVNLELDLSAAARTASEAAAGFGL</sequence>
<dbReference type="EMBL" id="BAAADQ010000016">
    <property type="protein sequence ID" value="GAA0553884.1"/>
    <property type="molecule type" value="Genomic_DNA"/>
</dbReference>
<name>A0AAV3SVX8_9EURY</name>
<dbReference type="GO" id="GO:0016787">
    <property type="term" value="F:hydrolase activity"/>
    <property type="evidence" value="ECO:0007669"/>
    <property type="project" value="UniProtKB-KW"/>
</dbReference>
<keyword evidence="1" id="KW-0812">Transmembrane</keyword>
<dbReference type="Proteomes" id="UP001501425">
    <property type="component" value="Unassembled WGS sequence"/>
</dbReference>
<keyword evidence="1" id="KW-1133">Transmembrane helix</keyword>
<dbReference type="EMBL" id="JBEDNW010000005">
    <property type="protein sequence ID" value="MEZ3167712.1"/>
    <property type="molecule type" value="Genomic_DNA"/>
</dbReference>